<dbReference type="Gene3D" id="1.20.5.1930">
    <property type="match status" value="1"/>
</dbReference>
<evidence type="ECO:0000256" key="5">
    <source>
        <dbReference type="ARBA" id="ARBA00022741"/>
    </source>
</evidence>
<feature type="transmembrane region" description="Helical" evidence="9">
    <location>
        <begin position="94"/>
        <end position="111"/>
    </location>
</feature>
<keyword evidence="9" id="KW-1133">Transmembrane helix</keyword>
<feature type="domain" description="Histidine kinase/HSP90-like ATPase" evidence="10">
    <location>
        <begin position="314"/>
        <end position="411"/>
    </location>
</feature>
<dbReference type="Proteomes" id="UP000249204">
    <property type="component" value="Unassembled WGS sequence"/>
</dbReference>
<dbReference type="InterPro" id="IPR011712">
    <property type="entry name" value="Sig_transdc_His_kin_sub3_dim/P"/>
</dbReference>
<keyword evidence="8" id="KW-0902">Two-component regulatory system</keyword>
<dbReference type="PANTHER" id="PTHR24421">
    <property type="entry name" value="NITRATE/NITRITE SENSOR PROTEIN NARX-RELATED"/>
    <property type="match status" value="1"/>
</dbReference>
<evidence type="ECO:0000256" key="4">
    <source>
        <dbReference type="ARBA" id="ARBA00022679"/>
    </source>
</evidence>
<feature type="domain" description="Signal transduction histidine kinase subgroup 3 dimerisation and phosphoacceptor" evidence="11">
    <location>
        <begin position="209"/>
        <end position="272"/>
    </location>
</feature>
<keyword evidence="4" id="KW-0808">Transferase</keyword>
<dbReference type="EMBL" id="QKWW01000032">
    <property type="protein sequence ID" value="PZT55326.1"/>
    <property type="molecule type" value="Genomic_DNA"/>
</dbReference>
<evidence type="ECO:0000256" key="6">
    <source>
        <dbReference type="ARBA" id="ARBA00022777"/>
    </source>
</evidence>
<evidence type="ECO:0000259" key="10">
    <source>
        <dbReference type="Pfam" id="PF02518"/>
    </source>
</evidence>
<dbReference type="Pfam" id="PF07730">
    <property type="entry name" value="HisKA_3"/>
    <property type="match status" value="1"/>
</dbReference>
<evidence type="ECO:0000313" key="13">
    <source>
        <dbReference type="Proteomes" id="UP000249204"/>
    </source>
</evidence>
<dbReference type="Gene3D" id="3.30.565.10">
    <property type="entry name" value="Histidine kinase-like ATPase, C-terminal domain"/>
    <property type="match status" value="1"/>
</dbReference>
<protein>
    <recommendedName>
        <fullName evidence="2">histidine kinase</fullName>
        <ecNumber evidence="2">2.7.13.3</ecNumber>
    </recommendedName>
</protein>
<dbReference type="GO" id="GO:0000155">
    <property type="term" value="F:phosphorelay sensor kinase activity"/>
    <property type="evidence" value="ECO:0007669"/>
    <property type="project" value="InterPro"/>
</dbReference>
<dbReference type="CDD" id="cd16917">
    <property type="entry name" value="HATPase_UhpB-NarQ-NarX-like"/>
    <property type="match status" value="1"/>
</dbReference>
<organism evidence="12 13">
    <name type="scientific">Paenibacillus silvae</name>
    <dbReference type="NCBI Taxonomy" id="1325358"/>
    <lineage>
        <taxon>Bacteria</taxon>
        <taxon>Bacillati</taxon>
        <taxon>Bacillota</taxon>
        <taxon>Bacilli</taxon>
        <taxon>Bacillales</taxon>
        <taxon>Paenibacillaceae</taxon>
        <taxon>Paenibacillus</taxon>
    </lineage>
</organism>
<dbReference type="PANTHER" id="PTHR24421:SF10">
    <property type="entry name" value="NITRATE_NITRITE SENSOR PROTEIN NARQ"/>
    <property type="match status" value="1"/>
</dbReference>
<dbReference type="GO" id="GO:0016020">
    <property type="term" value="C:membrane"/>
    <property type="evidence" value="ECO:0007669"/>
    <property type="project" value="InterPro"/>
</dbReference>
<dbReference type="EC" id="2.7.13.3" evidence="2"/>
<feature type="transmembrane region" description="Helical" evidence="9">
    <location>
        <begin position="71"/>
        <end position="88"/>
    </location>
</feature>
<keyword evidence="3" id="KW-0597">Phosphoprotein</keyword>
<gene>
    <name evidence="12" type="ORF">DN757_12590</name>
</gene>
<keyword evidence="7" id="KW-0067">ATP-binding</keyword>
<name>A0A2W6PB99_9BACL</name>
<dbReference type="InterPro" id="IPR003594">
    <property type="entry name" value="HATPase_dom"/>
</dbReference>
<evidence type="ECO:0000313" key="12">
    <source>
        <dbReference type="EMBL" id="PZT55326.1"/>
    </source>
</evidence>
<dbReference type="Pfam" id="PF02518">
    <property type="entry name" value="HATPase_c"/>
    <property type="match status" value="1"/>
</dbReference>
<evidence type="ECO:0000259" key="11">
    <source>
        <dbReference type="Pfam" id="PF07730"/>
    </source>
</evidence>
<evidence type="ECO:0000256" key="7">
    <source>
        <dbReference type="ARBA" id="ARBA00022840"/>
    </source>
</evidence>
<dbReference type="InterPro" id="IPR036890">
    <property type="entry name" value="HATPase_C_sf"/>
</dbReference>
<comment type="catalytic activity">
    <reaction evidence="1">
        <text>ATP + protein L-histidine = ADP + protein N-phospho-L-histidine.</text>
        <dbReference type="EC" id="2.7.13.3"/>
    </reaction>
</comment>
<reference evidence="12 13" key="1">
    <citation type="submission" date="2018-06" db="EMBL/GenBank/DDBJ databases">
        <title>Isolation of heavy metals resistant Paenibacillus silvae NC2 from Gold-Copper mine in ZiJin, China.</title>
        <authorList>
            <person name="Xu J."/>
            <person name="Mazhar H.S."/>
            <person name="Rensing C."/>
        </authorList>
    </citation>
    <scope>NUCLEOTIDE SEQUENCE [LARGE SCALE GENOMIC DNA]</scope>
    <source>
        <strain evidence="12 13">NC2</strain>
    </source>
</reference>
<evidence type="ECO:0000256" key="3">
    <source>
        <dbReference type="ARBA" id="ARBA00022553"/>
    </source>
</evidence>
<dbReference type="GO" id="GO:0005524">
    <property type="term" value="F:ATP binding"/>
    <property type="evidence" value="ECO:0007669"/>
    <property type="project" value="UniProtKB-KW"/>
</dbReference>
<keyword evidence="9" id="KW-0812">Transmembrane</keyword>
<dbReference type="AlphaFoldDB" id="A0A2W6PB99"/>
<evidence type="ECO:0000256" key="9">
    <source>
        <dbReference type="SAM" id="Phobius"/>
    </source>
</evidence>
<accession>A0A2W6PB99</accession>
<proteinExistence type="predicted"/>
<dbReference type="GO" id="GO:0046983">
    <property type="term" value="F:protein dimerization activity"/>
    <property type="evidence" value="ECO:0007669"/>
    <property type="project" value="InterPro"/>
</dbReference>
<keyword evidence="5" id="KW-0547">Nucleotide-binding</keyword>
<evidence type="ECO:0000256" key="1">
    <source>
        <dbReference type="ARBA" id="ARBA00000085"/>
    </source>
</evidence>
<dbReference type="InterPro" id="IPR050482">
    <property type="entry name" value="Sensor_HK_TwoCompSys"/>
</dbReference>
<feature type="transmembrane region" description="Helical" evidence="9">
    <location>
        <begin position="39"/>
        <end position="59"/>
    </location>
</feature>
<evidence type="ECO:0000256" key="2">
    <source>
        <dbReference type="ARBA" id="ARBA00012438"/>
    </source>
</evidence>
<sequence length="422" mass="47709">MQNPYVMRDKIPNFLANHTGDLILSLLLLYNLFNPMDTFTLLGLCAGLAIRLPYFVLVWTPDWLKRDRMRTIMIVLTWIATLLYAQLFQAEYRIFELTFYLIGYAALNLPVARSWWLGLMILAGNAMLLYTAGVEPQSILIYTMAYIVTYFFCWGARIKRESRRESERHYTELQTVHAELSQAHDELRYTHEELERATVRLMHYAVLEERGRISMDLHDSIGNRLTSAIVQLQALPYMMKLDAAEADKALGSVLDVVRQSLQEVRTVAHQMGSSESGLGLVALNSLVNEVKALTGYSIDLHYAGKQAEWSAETSELLYRILQEALSNILRHAKATRVSVHITEEEENLYMRVEDDGVFGQNRTIIPGSGLSSIVPGFGISSMKARCERVGGTMNIEAIHPHGMRLEVCIPQSDMAAAGGEEQ</sequence>
<feature type="transmembrane region" description="Helical" evidence="9">
    <location>
        <begin position="139"/>
        <end position="158"/>
    </location>
</feature>
<dbReference type="RefSeq" id="WP_111270571.1">
    <property type="nucleotide sequence ID" value="NZ_QKWW01000032.1"/>
</dbReference>
<evidence type="ECO:0000256" key="8">
    <source>
        <dbReference type="ARBA" id="ARBA00023012"/>
    </source>
</evidence>
<comment type="caution">
    <text evidence="12">The sequence shown here is derived from an EMBL/GenBank/DDBJ whole genome shotgun (WGS) entry which is preliminary data.</text>
</comment>
<keyword evidence="6" id="KW-0418">Kinase</keyword>
<keyword evidence="9" id="KW-0472">Membrane</keyword>
<dbReference type="SUPFAM" id="SSF55874">
    <property type="entry name" value="ATPase domain of HSP90 chaperone/DNA topoisomerase II/histidine kinase"/>
    <property type="match status" value="1"/>
</dbReference>